<protein>
    <submittedName>
        <fullName evidence="2">Glucokinase</fullName>
    </submittedName>
</protein>
<dbReference type="AlphaFoldDB" id="A0A8J3BJZ0"/>
<proteinExistence type="inferred from homology"/>
<dbReference type="PANTHER" id="PTHR18964:SF173">
    <property type="entry name" value="GLUCOKINASE"/>
    <property type="match status" value="1"/>
</dbReference>
<name>A0A8J3BJZ0_9ACTN</name>
<accession>A0A8J3BJZ0</accession>
<dbReference type="Proteomes" id="UP000662200">
    <property type="component" value="Unassembled WGS sequence"/>
</dbReference>
<gene>
    <name evidence="2" type="ORF">GCM10010124_18900</name>
</gene>
<keyword evidence="3" id="KW-1185">Reference proteome</keyword>
<evidence type="ECO:0000313" key="3">
    <source>
        <dbReference type="Proteomes" id="UP000662200"/>
    </source>
</evidence>
<dbReference type="PROSITE" id="PS01125">
    <property type="entry name" value="ROK"/>
    <property type="match status" value="1"/>
</dbReference>
<dbReference type="Pfam" id="PF00480">
    <property type="entry name" value="ROK"/>
    <property type="match status" value="1"/>
</dbReference>
<comment type="caution">
    <text evidence="2">The sequence shown here is derived from an EMBL/GenBank/DDBJ whole genome shotgun (WGS) entry which is preliminary data.</text>
</comment>
<comment type="similarity">
    <text evidence="1">Belongs to the ROK (NagC/XylR) family.</text>
</comment>
<sequence>MVDPAGRIVARLRRPTSAGDPDKLRAQVVEVAAGLAAQHPVTAVGIGAAGWIDAGRSVVRYGPHLPWRDEPLRDAVAAAVGLPVVVENDANVAAWAEYRFGACAAADPGATMVMVTVGTGVGGGIVLGGRLYRGAQGIAAELGHVRVVPDGRPCPCGRRGCLERYASGTALVEAARAGARADPAAAADLLRRAGGDPAAVSGPMVTAAAGAGDPVARAAFAEIGGWLGAACADWTQILDPHTFVVGGGVADAGELLLAPARAAYAEQLGRRGRYPAATVTAAVRGNDAGVVGAADLARGG</sequence>
<reference evidence="2" key="2">
    <citation type="submission" date="2020-09" db="EMBL/GenBank/DDBJ databases">
        <authorList>
            <person name="Sun Q."/>
            <person name="Ohkuma M."/>
        </authorList>
    </citation>
    <scope>NUCLEOTIDE SEQUENCE</scope>
    <source>
        <strain evidence="2">JCM 3091</strain>
    </source>
</reference>
<dbReference type="EMBL" id="BMQC01000005">
    <property type="protein sequence ID" value="GGK26459.1"/>
    <property type="molecule type" value="Genomic_DNA"/>
</dbReference>
<dbReference type="InterPro" id="IPR049874">
    <property type="entry name" value="ROK_cs"/>
</dbReference>
<dbReference type="InterPro" id="IPR043129">
    <property type="entry name" value="ATPase_NBD"/>
</dbReference>
<dbReference type="SUPFAM" id="SSF53067">
    <property type="entry name" value="Actin-like ATPase domain"/>
    <property type="match status" value="1"/>
</dbReference>
<reference evidence="2" key="1">
    <citation type="journal article" date="2014" name="Int. J. Syst. Evol. Microbiol.">
        <title>Complete genome sequence of Corynebacterium casei LMG S-19264T (=DSM 44701T), isolated from a smear-ripened cheese.</title>
        <authorList>
            <consortium name="US DOE Joint Genome Institute (JGI-PGF)"/>
            <person name="Walter F."/>
            <person name="Albersmeier A."/>
            <person name="Kalinowski J."/>
            <person name="Ruckert C."/>
        </authorList>
    </citation>
    <scope>NUCLEOTIDE SEQUENCE</scope>
    <source>
        <strain evidence="2">JCM 3091</strain>
    </source>
</reference>
<dbReference type="PANTHER" id="PTHR18964">
    <property type="entry name" value="ROK (REPRESSOR, ORF, KINASE) FAMILY"/>
    <property type="match status" value="1"/>
</dbReference>
<dbReference type="Gene3D" id="3.30.420.40">
    <property type="match status" value="2"/>
</dbReference>
<dbReference type="InterPro" id="IPR000600">
    <property type="entry name" value="ROK"/>
</dbReference>
<evidence type="ECO:0000313" key="2">
    <source>
        <dbReference type="EMBL" id="GGK26459.1"/>
    </source>
</evidence>
<organism evidence="2 3">
    <name type="scientific">Pilimelia terevasa</name>
    <dbReference type="NCBI Taxonomy" id="53372"/>
    <lineage>
        <taxon>Bacteria</taxon>
        <taxon>Bacillati</taxon>
        <taxon>Actinomycetota</taxon>
        <taxon>Actinomycetes</taxon>
        <taxon>Micromonosporales</taxon>
        <taxon>Micromonosporaceae</taxon>
        <taxon>Pilimelia</taxon>
    </lineage>
</organism>
<evidence type="ECO:0000256" key="1">
    <source>
        <dbReference type="ARBA" id="ARBA00006479"/>
    </source>
</evidence>